<name>A0AAV9NG27_9EURO</name>
<evidence type="ECO:0000313" key="4">
    <source>
        <dbReference type="Proteomes" id="UP001358417"/>
    </source>
</evidence>
<feature type="compositionally biased region" description="Low complexity" evidence="1">
    <location>
        <begin position="524"/>
        <end position="550"/>
    </location>
</feature>
<comment type="caution">
    <text evidence="3">The sequence shown here is derived from an EMBL/GenBank/DDBJ whole genome shotgun (WGS) entry which is preliminary data.</text>
</comment>
<evidence type="ECO:0000313" key="3">
    <source>
        <dbReference type="EMBL" id="KAK5057465.1"/>
    </source>
</evidence>
<gene>
    <name evidence="3" type="ORF">LTR84_011465</name>
</gene>
<feature type="compositionally biased region" description="Low complexity" evidence="1">
    <location>
        <begin position="371"/>
        <end position="390"/>
    </location>
</feature>
<feature type="compositionally biased region" description="Polar residues" evidence="1">
    <location>
        <begin position="604"/>
        <end position="627"/>
    </location>
</feature>
<evidence type="ECO:0000256" key="1">
    <source>
        <dbReference type="SAM" id="MobiDB-lite"/>
    </source>
</evidence>
<accession>A0AAV9NG27</accession>
<dbReference type="Proteomes" id="UP001358417">
    <property type="component" value="Unassembled WGS sequence"/>
</dbReference>
<feature type="region of interest" description="Disordered" evidence="1">
    <location>
        <begin position="516"/>
        <end position="627"/>
    </location>
</feature>
<dbReference type="EMBL" id="JAVRRD010000006">
    <property type="protein sequence ID" value="KAK5057465.1"/>
    <property type="molecule type" value="Genomic_DNA"/>
</dbReference>
<proteinExistence type="predicted"/>
<protein>
    <recommendedName>
        <fullName evidence="2">WSC domain-containing protein</fullName>
    </recommendedName>
</protein>
<dbReference type="InterPro" id="IPR057230">
    <property type="entry name" value="DUF7908"/>
</dbReference>
<dbReference type="SMART" id="SM00321">
    <property type="entry name" value="WSC"/>
    <property type="match status" value="1"/>
</dbReference>
<feature type="compositionally biased region" description="Polar residues" evidence="1">
    <location>
        <begin position="567"/>
        <end position="579"/>
    </location>
</feature>
<feature type="domain" description="WSC" evidence="2">
    <location>
        <begin position="243"/>
        <end position="328"/>
    </location>
</feature>
<evidence type="ECO:0000259" key="2">
    <source>
        <dbReference type="PROSITE" id="PS51212"/>
    </source>
</evidence>
<feature type="region of interest" description="Disordered" evidence="1">
    <location>
        <begin position="333"/>
        <end position="395"/>
    </location>
</feature>
<dbReference type="RefSeq" id="XP_064708583.1">
    <property type="nucleotide sequence ID" value="XM_064854994.1"/>
</dbReference>
<dbReference type="Pfam" id="PF01822">
    <property type="entry name" value="WSC"/>
    <property type="match status" value="1"/>
</dbReference>
<sequence>MKWQRIWSLSLSATLLGTAFGYGTTVSIVVSYCPATYTSSGALGTSTTSTAPTSSSSPIAPFYLSFVVNSILPRQADGGVIQTRRYIAADGSITEDPRAATFFVITPSGQLMNDDGYISTRGDEDTQLFRVSPDLKAISTRFSIRPNDTLAWENSTFAGGEAIFCLLGNLFVVFDGTLPSGCTRTYLSAIPVDEVVIPPTSTFTTTILATQSTTSLIYATSTTSSMAPVTTYPLSTVYGVSAYAIPVGCLSSAPGSPALLGPNTFVSYLEQCADFCFEYKFFGVQAGTLCVCGNAFQSDSSGTCDMPCMGNSSNTCGGQNAISAYEIVSRQHGNGSTSSIHSGPTTSLSVVGTTSNSGGQIASTTISNDVPSSSTTSAATTSDFPAPTSSGTPNCFDGSEFDGTVNDDYLILCDTELPGSDLDFVPAADIAECIEACNSYVPTGEGVCVAVEFDILAEANPCHLKFNIGVVTRGGNPFAQAAIIVNSPLGPEIIFSSDPGFSTTTLPVIESTTTSPTVFGISETPKLTSTPLGSSLTTSNTPVASSNASPTPTPPQPTTSPGAQSTGVQTSSRTLTTSHPTTQVVNPPTTVTQQPPPPNTSPSAGSTLGTPSTFIGTPQSSSSAGLFSTMATPSLGVSVSSSTVSVPSPPTVTSSSSTPRASTTTNLPITTGTTSISTLSPTSAGVPSTLSTSSISITTTLSSLGVTVITTTTSRAVPTTAAPYCSGATPAAALCPMYNHQAVNVNSDGVCYEVECHTVLDGNILTGNSTRTVSHNACIAMCSLYSIALPFSCVGINYYGTSVPGNNCLLLSDITGTRYLAGVDSGRLLYAGYPSINDPNYGTISISSASQTAIPTQTSATATSSYVPLNCPAGPTAISTPLCPGNSPFCNSYNSWGTPNNFEIECATSFTGSSLQSLLAFSLADCISWCQYANAYSTSLCTGVTFREGNVTQGGANNCFRYSSLTCATRGNATFNSARILNANYPQMSDYNDPSFICGAQQSSTVTAGTSSRSVTTSRPATSGNAPVTTTNPVPPVTTSRPLTSTTVDLSQATSNAFPSAYPQDPVCENNLISKFEGGQALVNPAQGRYYDIECAADYNTVGNLPFATSNQPTYNSCLNQCDAAVAANASQVCAAFSWVASTGACTLLGKVSNGRQTTTGMINTLGTHSGRWLFANSGYADGPGLQLYLSKPIPFPTGQNVLGATLPSFPGGTNTYFNGWAANAHTTPLDLSSMGIQWKIFGQTSNKLFVNANFWLTTTQLELNSSSQTTWSQGGRNSDAAPIAFPASNLPPYTISPFWTQGFILMAGQQGIYYQVDVIAPGQYGISIEWYFSHFQQDNAVQHAMMTYDTGLPGVWTTYFFVAGDAAADRGKRQTVGGQGNPANVGESFMYCQAQTNCIIPGSKLVFNTQAQDTSAIATYNASYFNPSSVPFGSWTWTNRIM</sequence>
<feature type="region of interest" description="Disordered" evidence="1">
    <location>
        <begin position="1008"/>
        <end position="1043"/>
    </location>
</feature>
<feature type="compositionally biased region" description="Polar residues" evidence="1">
    <location>
        <begin position="1008"/>
        <end position="1026"/>
    </location>
</feature>
<dbReference type="PROSITE" id="PS51212">
    <property type="entry name" value="WSC"/>
    <property type="match status" value="1"/>
</dbReference>
<dbReference type="InterPro" id="IPR002889">
    <property type="entry name" value="WSC_carb-bd"/>
</dbReference>
<feature type="compositionally biased region" description="Polar residues" evidence="1">
    <location>
        <begin position="333"/>
        <end position="370"/>
    </location>
</feature>
<organism evidence="3 4">
    <name type="scientific">Exophiala bonariae</name>
    <dbReference type="NCBI Taxonomy" id="1690606"/>
    <lineage>
        <taxon>Eukaryota</taxon>
        <taxon>Fungi</taxon>
        <taxon>Dikarya</taxon>
        <taxon>Ascomycota</taxon>
        <taxon>Pezizomycotina</taxon>
        <taxon>Eurotiomycetes</taxon>
        <taxon>Chaetothyriomycetidae</taxon>
        <taxon>Chaetothyriales</taxon>
        <taxon>Herpotrichiellaceae</taxon>
        <taxon>Exophiala</taxon>
    </lineage>
</organism>
<dbReference type="Pfam" id="PF25485">
    <property type="entry name" value="DUF7908"/>
    <property type="match status" value="1"/>
</dbReference>
<reference evidence="3 4" key="1">
    <citation type="submission" date="2023-08" db="EMBL/GenBank/DDBJ databases">
        <title>Black Yeasts Isolated from many extreme environments.</title>
        <authorList>
            <person name="Coleine C."/>
            <person name="Stajich J.E."/>
            <person name="Selbmann L."/>
        </authorList>
    </citation>
    <scope>NUCLEOTIDE SEQUENCE [LARGE SCALE GENOMIC DNA]</scope>
    <source>
        <strain evidence="3 4">CCFEE 5792</strain>
    </source>
</reference>
<feature type="region of interest" description="Disordered" evidence="1">
    <location>
        <begin position="639"/>
        <end position="684"/>
    </location>
</feature>
<dbReference type="GeneID" id="89979615"/>
<keyword evidence="4" id="KW-1185">Reference proteome</keyword>
<feature type="compositionally biased region" description="Low complexity" evidence="1">
    <location>
        <begin position="580"/>
        <end position="593"/>
    </location>
</feature>